<dbReference type="PANTHER" id="PTHR47966:SF51">
    <property type="entry name" value="BETA-SITE APP-CLEAVING ENZYME, ISOFORM A-RELATED"/>
    <property type="match status" value="1"/>
</dbReference>
<organism evidence="13">
    <name type="scientific">Absidia glauca</name>
    <name type="common">Pin mould</name>
    <dbReference type="NCBI Taxonomy" id="4829"/>
    <lineage>
        <taxon>Eukaryota</taxon>
        <taxon>Fungi</taxon>
        <taxon>Fungi incertae sedis</taxon>
        <taxon>Mucoromycota</taxon>
        <taxon>Mucoromycotina</taxon>
        <taxon>Mucoromycetes</taxon>
        <taxon>Mucorales</taxon>
        <taxon>Cunninghamellaceae</taxon>
        <taxon>Absidia</taxon>
    </lineage>
</organism>
<reference evidence="13" key="1">
    <citation type="submission" date="2016-04" db="EMBL/GenBank/DDBJ databases">
        <authorList>
            <person name="Evans L.H."/>
            <person name="Alamgir A."/>
            <person name="Owens N."/>
            <person name="Weber N.D."/>
            <person name="Virtaneva K."/>
            <person name="Barbian K."/>
            <person name="Babar A."/>
            <person name="Rosenke K."/>
        </authorList>
    </citation>
    <scope>NUCLEOTIDE SEQUENCE [LARGE SCALE GENOMIC DNA]</scope>
    <source>
        <strain evidence="13">CBS 101.48</strain>
    </source>
</reference>
<accession>A0A168MP82</accession>
<evidence type="ECO:0000256" key="8">
    <source>
        <dbReference type="PIRSR" id="PIRSR601461-1"/>
    </source>
</evidence>
<dbReference type="InterPro" id="IPR001461">
    <property type="entry name" value="Aspartic_peptidase_A1"/>
</dbReference>
<dbReference type="Proteomes" id="UP000078561">
    <property type="component" value="Unassembled WGS sequence"/>
</dbReference>
<evidence type="ECO:0000256" key="9">
    <source>
        <dbReference type="PIRSR" id="PIRSR601461-2"/>
    </source>
</evidence>
<feature type="signal peptide" evidence="11">
    <location>
        <begin position="1"/>
        <end position="15"/>
    </location>
</feature>
<keyword evidence="4 10" id="KW-0064">Aspartyl protease</keyword>
<gene>
    <name evidence="13" type="primary">ABSGL_04490.1 scaffold 5475</name>
</gene>
<dbReference type="STRING" id="4829.A0A168MP82"/>
<sequence>MFIWLVASLPLCVLGIKIPLQPHGGLQSMTGYSGEISVGSPPQRFQVVFDTGSSDMWVVSSHCPSRACGQHRQYHAHASHSHQALGGMYHDSNRSNGTVEVRYGAGRVRAWLGRDVVRLGPVVLPHQVLGQAVRLSHGFAGSSFDGIFGLGLSTAHALPPFQSLIQRGAIDDAVFAMYFQSGGGELDLGTIDTSRYLANSLVYTPLASDRTWLVRITHVADGHIGNRLAIVDSGTTLMIVSPKDARRIHARIAGAVENGDSTWSIPCHAIVPPLKIVMQGDIVVWLPGAAFVLAPFANSDMCLSGISGQVLDGEATWILGNTFMKQFYTVFDYGRRRIGFGIAVPDPVYSKGL</sequence>
<keyword evidence="14" id="KW-1185">Reference proteome</keyword>
<keyword evidence="6" id="KW-0865">Zymogen</keyword>
<name>A0A168MP82_ABSGL</name>
<evidence type="ECO:0000256" key="2">
    <source>
        <dbReference type="ARBA" id="ARBA00022670"/>
    </source>
</evidence>
<keyword evidence="5 10" id="KW-0378">Hydrolase</keyword>
<dbReference type="InterPro" id="IPR034164">
    <property type="entry name" value="Pepsin-like_dom"/>
</dbReference>
<evidence type="ECO:0000313" key="13">
    <source>
        <dbReference type="EMBL" id="SAL98919.1"/>
    </source>
</evidence>
<evidence type="ECO:0000259" key="12">
    <source>
        <dbReference type="PROSITE" id="PS51767"/>
    </source>
</evidence>
<dbReference type="InParanoid" id="A0A168MP82"/>
<feature type="domain" description="Peptidase A1" evidence="12">
    <location>
        <begin position="32"/>
        <end position="341"/>
    </location>
</feature>
<feature type="disulfide bond" evidence="9">
    <location>
        <begin position="267"/>
        <end position="302"/>
    </location>
</feature>
<evidence type="ECO:0000256" key="6">
    <source>
        <dbReference type="ARBA" id="ARBA00023145"/>
    </source>
</evidence>
<comment type="similarity">
    <text evidence="1 10">Belongs to the peptidase A1 family.</text>
</comment>
<dbReference type="SUPFAM" id="SSF50630">
    <property type="entry name" value="Acid proteases"/>
    <property type="match status" value="1"/>
</dbReference>
<dbReference type="PROSITE" id="PS00141">
    <property type="entry name" value="ASP_PROTEASE"/>
    <property type="match status" value="2"/>
</dbReference>
<dbReference type="OMA" id="VACHHHH"/>
<evidence type="ECO:0000313" key="14">
    <source>
        <dbReference type="Proteomes" id="UP000078561"/>
    </source>
</evidence>
<dbReference type="AlphaFoldDB" id="A0A168MP82"/>
<dbReference type="GO" id="GO:0004190">
    <property type="term" value="F:aspartic-type endopeptidase activity"/>
    <property type="evidence" value="ECO:0007669"/>
    <property type="project" value="UniProtKB-KW"/>
</dbReference>
<dbReference type="InterPro" id="IPR001969">
    <property type="entry name" value="Aspartic_peptidase_AS"/>
</dbReference>
<feature type="active site" evidence="8">
    <location>
        <position position="50"/>
    </location>
</feature>
<keyword evidence="2 10" id="KW-0645">Protease</keyword>
<dbReference type="Pfam" id="PF00026">
    <property type="entry name" value="Asp"/>
    <property type="match status" value="1"/>
</dbReference>
<evidence type="ECO:0000256" key="10">
    <source>
        <dbReference type="RuleBase" id="RU000454"/>
    </source>
</evidence>
<dbReference type="FunFam" id="2.40.70.10:FF:000008">
    <property type="entry name" value="Cathepsin D"/>
    <property type="match status" value="1"/>
</dbReference>
<dbReference type="PROSITE" id="PS51767">
    <property type="entry name" value="PEPTIDASE_A1"/>
    <property type="match status" value="1"/>
</dbReference>
<feature type="disulfide bond" evidence="9">
    <location>
        <begin position="63"/>
        <end position="68"/>
    </location>
</feature>
<evidence type="ECO:0000256" key="3">
    <source>
        <dbReference type="ARBA" id="ARBA00022729"/>
    </source>
</evidence>
<protein>
    <recommendedName>
        <fullName evidence="12">Peptidase A1 domain-containing protein</fullName>
    </recommendedName>
</protein>
<dbReference type="GO" id="GO:0006508">
    <property type="term" value="P:proteolysis"/>
    <property type="evidence" value="ECO:0007669"/>
    <property type="project" value="UniProtKB-KW"/>
</dbReference>
<dbReference type="InterPro" id="IPR021109">
    <property type="entry name" value="Peptidase_aspartic_dom_sf"/>
</dbReference>
<dbReference type="PRINTS" id="PR00792">
    <property type="entry name" value="PEPSIN"/>
</dbReference>
<feature type="chain" id="PRO_5013380194" description="Peptidase A1 domain-containing protein" evidence="11">
    <location>
        <begin position="16"/>
        <end position="353"/>
    </location>
</feature>
<dbReference type="CDD" id="cd05471">
    <property type="entry name" value="pepsin_like"/>
    <property type="match status" value="1"/>
</dbReference>
<keyword evidence="7 9" id="KW-1015">Disulfide bond</keyword>
<proteinExistence type="inferred from homology"/>
<evidence type="ECO:0000256" key="5">
    <source>
        <dbReference type="ARBA" id="ARBA00022801"/>
    </source>
</evidence>
<evidence type="ECO:0000256" key="1">
    <source>
        <dbReference type="ARBA" id="ARBA00007447"/>
    </source>
</evidence>
<evidence type="ECO:0000256" key="11">
    <source>
        <dbReference type="SAM" id="SignalP"/>
    </source>
</evidence>
<dbReference type="OrthoDB" id="15189at2759"/>
<dbReference type="EMBL" id="LT552383">
    <property type="protein sequence ID" value="SAL98919.1"/>
    <property type="molecule type" value="Genomic_DNA"/>
</dbReference>
<feature type="active site" evidence="8">
    <location>
        <position position="232"/>
    </location>
</feature>
<dbReference type="Gene3D" id="2.40.70.10">
    <property type="entry name" value="Acid Proteases"/>
    <property type="match status" value="2"/>
</dbReference>
<dbReference type="PANTHER" id="PTHR47966">
    <property type="entry name" value="BETA-SITE APP-CLEAVING ENZYME, ISOFORM A-RELATED"/>
    <property type="match status" value="1"/>
</dbReference>
<evidence type="ECO:0000256" key="4">
    <source>
        <dbReference type="ARBA" id="ARBA00022750"/>
    </source>
</evidence>
<dbReference type="InterPro" id="IPR033121">
    <property type="entry name" value="PEPTIDASE_A1"/>
</dbReference>
<evidence type="ECO:0000256" key="7">
    <source>
        <dbReference type="ARBA" id="ARBA00023157"/>
    </source>
</evidence>
<keyword evidence="3 11" id="KW-0732">Signal</keyword>